<reference evidence="5" key="1">
    <citation type="submission" date="2016-10" db="EMBL/GenBank/DDBJ databases">
        <authorList>
            <person name="Varghese N."/>
            <person name="Submissions S."/>
        </authorList>
    </citation>
    <scope>NUCLEOTIDE SEQUENCE [LARGE SCALE GENOMIC DNA]</scope>
    <source>
        <strain evidence="5">CGMCC 1.10329</strain>
    </source>
</reference>
<dbReference type="OrthoDB" id="6534at2157"/>
<dbReference type="InterPro" id="IPR015422">
    <property type="entry name" value="PyrdxlP-dep_Trfase_small"/>
</dbReference>
<evidence type="ECO:0000256" key="2">
    <source>
        <dbReference type="ARBA" id="ARBA00022898"/>
    </source>
</evidence>
<dbReference type="PANTHER" id="PTHR43094:SF1">
    <property type="entry name" value="AMINOTRANSFERASE CLASS-III"/>
    <property type="match status" value="1"/>
</dbReference>
<comment type="similarity">
    <text evidence="1 3">Belongs to the class-III pyridoxal-phosphate-dependent aminotransferase family.</text>
</comment>
<name>A0A1I5PZQ6_9EURY</name>
<evidence type="ECO:0000256" key="1">
    <source>
        <dbReference type="ARBA" id="ARBA00008954"/>
    </source>
</evidence>
<dbReference type="InterPro" id="IPR015421">
    <property type="entry name" value="PyrdxlP-dep_Trfase_major"/>
</dbReference>
<dbReference type="CDD" id="cd00610">
    <property type="entry name" value="OAT_like"/>
    <property type="match status" value="1"/>
</dbReference>
<gene>
    <name evidence="4" type="ORF">SAMN05216277_103190</name>
</gene>
<dbReference type="InterPro" id="IPR005814">
    <property type="entry name" value="Aminotrans_3"/>
</dbReference>
<dbReference type="Pfam" id="PF00202">
    <property type="entry name" value="Aminotran_3"/>
    <property type="match status" value="1"/>
</dbReference>
<keyword evidence="2 3" id="KW-0663">Pyridoxal phosphate</keyword>
<evidence type="ECO:0000256" key="3">
    <source>
        <dbReference type="RuleBase" id="RU003560"/>
    </source>
</evidence>
<dbReference type="Gene3D" id="3.40.640.10">
    <property type="entry name" value="Type I PLP-dependent aspartate aminotransferase-like (Major domain)"/>
    <property type="match status" value="1"/>
</dbReference>
<dbReference type="Proteomes" id="UP000183769">
    <property type="component" value="Unassembled WGS sequence"/>
</dbReference>
<dbReference type="InterPro" id="IPR015424">
    <property type="entry name" value="PyrdxlP-dep_Trfase"/>
</dbReference>
<protein>
    <submittedName>
        <fullName evidence="4">Taurine---2-oxoglutarate transaminase</fullName>
    </submittedName>
</protein>
<dbReference type="PROSITE" id="PS00600">
    <property type="entry name" value="AA_TRANSFER_CLASS_3"/>
    <property type="match status" value="1"/>
</dbReference>
<dbReference type="GO" id="GO:0005829">
    <property type="term" value="C:cytosol"/>
    <property type="evidence" value="ECO:0007669"/>
    <property type="project" value="TreeGrafter"/>
</dbReference>
<dbReference type="PIRSF" id="PIRSF000521">
    <property type="entry name" value="Transaminase_4ab_Lys_Orn"/>
    <property type="match status" value="1"/>
</dbReference>
<sequence length="438" mass="46792">MARTDRSRNIPHWYAGDDDADVLSLTSGEGARVTDDAGDEYLDFMAQLYCVNAGHSCAPIVDAMTQQAREIPYVSSSKTTPARDELAARLADRAPGSLNDVFFSISGSEANESAIQIAREYQDASTVLTRWRSYHGSTYAAGGLSGDPETRSVVERHAATTGVGKFLPPMVHNSPFDGDTPDEIGQQAADHLEFVIKNEGPDSVAAVLTEPVAGTSGAYPAPPGYFERVREICDEYDVLLIADEVISGFGRCGDWFGIGTEGVEPDMITFAKGVTSAYAPLAGVLADEEIAAEIRADGHPLGQTFAGHPVACAAGNAAMDAYADGLIENCRELAPYLEQRLRELEARYGAVADVHGRGLLWSVEFGDPETGEPFVDPRVERDADNPVEDVREVATDHGVLFGSGRPDTQVLCSPPLCIDRADIDEAVDALATGIEATF</sequence>
<dbReference type="PANTHER" id="PTHR43094">
    <property type="entry name" value="AMINOTRANSFERASE"/>
    <property type="match status" value="1"/>
</dbReference>
<dbReference type="GO" id="GO:0030170">
    <property type="term" value="F:pyridoxal phosphate binding"/>
    <property type="evidence" value="ECO:0007669"/>
    <property type="project" value="InterPro"/>
</dbReference>
<dbReference type="InterPro" id="IPR049704">
    <property type="entry name" value="Aminotrans_3_PPA_site"/>
</dbReference>
<dbReference type="AlphaFoldDB" id="A0A1I5PZQ6"/>
<proteinExistence type="inferred from homology"/>
<evidence type="ECO:0000313" key="4">
    <source>
        <dbReference type="EMBL" id="SFP39553.1"/>
    </source>
</evidence>
<dbReference type="EMBL" id="FOXI01000003">
    <property type="protein sequence ID" value="SFP39553.1"/>
    <property type="molecule type" value="Genomic_DNA"/>
</dbReference>
<evidence type="ECO:0000313" key="5">
    <source>
        <dbReference type="Proteomes" id="UP000183769"/>
    </source>
</evidence>
<accession>A0A1I5PZQ6</accession>
<dbReference type="Gene3D" id="3.90.1150.10">
    <property type="entry name" value="Aspartate Aminotransferase, domain 1"/>
    <property type="match status" value="1"/>
</dbReference>
<dbReference type="GO" id="GO:0008483">
    <property type="term" value="F:transaminase activity"/>
    <property type="evidence" value="ECO:0007669"/>
    <property type="project" value="InterPro"/>
</dbReference>
<keyword evidence="5" id="KW-1185">Reference proteome</keyword>
<dbReference type="RefSeq" id="WP_074876520.1">
    <property type="nucleotide sequence ID" value="NZ_FOXI01000003.1"/>
</dbReference>
<dbReference type="SUPFAM" id="SSF53383">
    <property type="entry name" value="PLP-dependent transferases"/>
    <property type="match status" value="1"/>
</dbReference>
<organism evidence="4 5">
    <name type="scientific">Halolamina pelagica</name>
    <dbReference type="NCBI Taxonomy" id="699431"/>
    <lineage>
        <taxon>Archaea</taxon>
        <taxon>Methanobacteriati</taxon>
        <taxon>Methanobacteriota</taxon>
        <taxon>Stenosarchaea group</taxon>
        <taxon>Halobacteria</taxon>
        <taxon>Halobacteriales</taxon>
        <taxon>Haloferacaceae</taxon>
    </lineage>
</organism>